<proteinExistence type="predicted"/>
<dbReference type="EMBL" id="JAAEJV010000004">
    <property type="protein sequence ID" value="MBF5058777.1"/>
    <property type="molecule type" value="Genomic_DNA"/>
</dbReference>
<dbReference type="RefSeq" id="WP_194847064.1">
    <property type="nucleotide sequence ID" value="NZ_JAAEJV010000004.1"/>
</dbReference>
<evidence type="ECO:0000313" key="2">
    <source>
        <dbReference type="Proteomes" id="UP001194714"/>
    </source>
</evidence>
<reference evidence="1 2" key="1">
    <citation type="submission" date="2020-01" db="EMBL/GenBank/DDBJ databases">
        <title>Draft genome sequence of Cand. Neptunochlamydia vexilliferae K9.</title>
        <authorList>
            <person name="Schulz F."/>
            <person name="Koestlbacher S."/>
            <person name="Wascher F."/>
            <person name="Pizzetti I."/>
            <person name="Horn M."/>
        </authorList>
    </citation>
    <scope>NUCLEOTIDE SEQUENCE [LARGE SCALE GENOMIC DNA]</scope>
    <source>
        <strain evidence="1 2">K9</strain>
    </source>
</reference>
<organism evidence="1 2">
    <name type="scientific">Candidatus Neptunichlamydia vexilliferae</name>
    <dbReference type="NCBI Taxonomy" id="1651774"/>
    <lineage>
        <taxon>Bacteria</taxon>
        <taxon>Pseudomonadati</taxon>
        <taxon>Chlamydiota</taxon>
        <taxon>Chlamydiia</taxon>
        <taxon>Parachlamydiales</taxon>
        <taxon>Simkaniaceae</taxon>
        <taxon>Candidatus Neptunichlamydia</taxon>
    </lineage>
</organism>
<comment type="caution">
    <text evidence="1">The sequence shown here is derived from an EMBL/GenBank/DDBJ whole genome shotgun (WGS) entry which is preliminary data.</text>
</comment>
<evidence type="ECO:0000313" key="1">
    <source>
        <dbReference type="EMBL" id="MBF5058777.1"/>
    </source>
</evidence>
<protein>
    <recommendedName>
        <fullName evidence="3">Peptidase C58 YopT-type domain-containing protein</fullName>
    </recommendedName>
</protein>
<gene>
    <name evidence="1" type="ORF">NEPTK9_000276</name>
</gene>
<sequence length="362" mass="41075">MGVSFDTYFQAVVDFGSTENSKNSLVSLKKAFNNVKIVETDQKTQSIFNRIIEFLFGFLFKKEVQMDKKITHVFTLDRGDRQFLEGKKLDSLKDFRKGLDKIGRLISNSDLQTVNKGLLEIIDKKNKEVSPPPKKKRRKKEKNASLTFSTVVSKLSYISESNNNSITNWIKGNLPFIKQVYDQTNDTERNMGAGTCFENTLERVKVLHDNPVIKSGDISMGSSKIGRGMRRSFDKIKTSEEDVSQQGKKAAKLIRQKLGLELVSMTSTGRKNLGKQVKELDSKGFTNLCLGMDSSAGEYGHAINMQFYRDKNLFRFIDDNLGVVECSTPQQFGKTLVSWLKTMYADLDKMTVDVYQPVNFHS</sequence>
<evidence type="ECO:0008006" key="3">
    <source>
        <dbReference type="Google" id="ProtNLM"/>
    </source>
</evidence>
<dbReference type="Proteomes" id="UP001194714">
    <property type="component" value="Unassembled WGS sequence"/>
</dbReference>
<accession>A0ABS0AYT8</accession>
<keyword evidence="2" id="KW-1185">Reference proteome</keyword>
<name>A0ABS0AYT8_9BACT</name>